<protein>
    <submittedName>
        <fullName evidence="1">Uncharacterized protein</fullName>
    </submittedName>
</protein>
<accession>A0A7C0U6H0</accession>
<evidence type="ECO:0000313" key="1">
    <source>
        <dbReference type="EMBL" id="HDD52923.1"/>
    </source>
</evidence>
<gene>
    <name evidence="1" type="ORF">ENF32_02495</name>
</gene>
<dbReference type="AlphaFoldDB" id="A0A7C0U6H0"/>
<reference evidence="1" key="1">
    <citation type="journal article" date="2020" name="mSystems">
        <title>Genome- and Community-Level Interaction Insights into Carbon Utilization and Element Cycling Functions of Hydrothermarchaeota in Hydrothermal Sediment.</title>
        <authorList>
            <person name="Zhou Z."/>
            <person name="Liu Y."/>
            <person name="Xu W."/>
            <person name="Pan J."/>
            <person name="Luo Z.H."/>
            <person name="Li M."/>
        </authorList>
    </citation>
    <scope>NUCLEOTIDE SEQUENCE [LARGE SCALE GENOMIC DNA]</scope>
    <source>
        <strain evidence="1">HyVt-115</strain>
    </source>
</reference>
<proteinExistence type="predicted"/>
<dbReference type="Proteomes" id="UP000885690">
    <property type="component" value="Unassembled WGS sequence"/>
</dbReference>
<organism evidence="1">
    <name type="scientific">Thermosulfidibacter takaii</name>
    <dbReference type="NCBI Taxonomy" id="412593"/>
    <lineage>
        <taxon>Bacteria</taxon>
        <taxon>Pseudomonadati</taxon>
        <taxon>Thermosulfidibacterota</taxon>
        <taxon>Thermosulfidibacteria</taxon>
        <taxon>Thermosulfidibacterales</taxon>
        <taxon>Thermosulfidibacteraceae</taxon>
    </lineage>
</organism>
<sequence>MCDIIWCKKVKEDGTVCNTVNYLDPFNFWNWEGTIACAECGTVYYIHMIQGWMYRGPTEQPPGTKPDIYPLYADQPLNGYTRYLPGVEGRTRPYLCLPRDIYLGKPDPRRFSIRGYPVRGWAPQPPSTGIAGSAGFKWEIEKLSPEVWQEFLEKKKKGEVRDW</sequence>
<name>A0A7C0U6H0_9BACT</name>
<comment type="caution">
    <text evidence="1">The sequence shown here is derived from an EMBL/GenBank/DDBJ whole genome shotgun (WGS) entry which is preliminary data.</text>
</comment>
<dbReference type="EMBL" id="DQWS01000098">
    <property type="protein sequence ID" value="HDD52923.1"/>
    <property type="molecule type" value="Genomic_DNA"/>
</dbReference>